<organism evidence="1 2">
    <name type="scientific">Allorhodopirellula heiligendammensis</name>
    <dbReference type="NCBI Taxonomy" id="2714739"/>
    <lineage>
        <taxon>Bacteria</taxon>
        <taxon>Pseudomonadati</taxon>
        <taxon>Planctomycetota</taxon>
        <taxon>Planctomycetia</taxon>
        <taxon>Pirellulales</taxon>
        <taxon>Pirellulaceae</taxon>
        <taxon>Allorhodopirellula</taxon>
    </lineage>
</organism>
<dbReference type="AlphaFoldDB" id="A0A5C6C648"/>
<evidence type="ECO:0000313" key="1">
    <source>
        <dbReference type="EMBL" id="TWU18844.1"/>
    </source>
</evidence>
<keyword evidence="2" id="KW-1185">Reference proteome</keyword>
<reference evidence="1 2" key="1">
    <citation type="journal article" date="2020" name="Antonie Van Leeuwenhoek">
        <title>Rhodopirellula heiligendammensis sp. nov., Rhodopirellula pilleata sp. nov., and Rhodopirellula solitaria sp. nov. isolated from natural or artificial marine surfaces in Northern Germany and California, USA, and emended description of the genus Rhodopirellula.</title>
        <authorList>
            <person name="Kallscheuer N."/>
            <person name="Wiegand S."/>
            <person name="Jogler M."/>
            <person name="Boedeker C."/>
            <person name="Peeters S.H."/>
            <person name="Rast P."/>
            <person name="Heuer A."/>
            <person name="Jetten M.S.M."/>
            <person name="Rohde M."/>
            <person name="Jogler C."/>
        </authorList>
    </citation>
    <scope>NUCLEOTIDE SEQUENCE [LARGE SCALE GENOMIC DNA]</scope>
    <source>
        <strain evidence="1 2">Poly21</strain>
    </source>
</reference>
<accession>A0A5C6C648</accession>
<name>A0A5C6C648_9BACT</name>
<dbReference type="EMBL" id="SJPU01000001">
    <property type="protein sequence ID" value="TWU18844.1"/>
    <property type="molecule type" value="Genomic_DNA"/>
</dbReference>
<gene>
    <name evidence="1" type="ORF">Poly21_10110</name>
</gene>
<comment type="caution">
    <text evidence="1">The sequence shown here is derived from an EMBL/GenBank/DDBJ whole genome shotgun (WGS) entry which is preliminary data.</text>
</comment>
<proteinExistence type="predicted"/>
<protein>
    <submittedName>
        <fullName evidence="1">Uncharacterized protein</fullName>
    </submittedName>
</protein>
<sequence length="99" mass="11138">MFWRSRRGFERDLGFHACLGDASVWTRERWAAGKKRRDTAKTGAETRNARGLNWGLRALTGRYFVPSFFKKAQNRLGLFLAAGLPAKAPLPHQSSVSSD</sequence>
<dbReference type="Proteomes" id="UP000319908">
    <property type="component" value="Unassembled WGS sequence"/>
</dbReference>
<evidence type="ECO:0000313" key="2">
    <source>
        <dbReference type="Proteomes" id="UP000319908"/>
    </source>
</evidence>